<dbReference type="GO" id="GO:0070930">
    <property type="term" value="P:trans-translation-dependent protein tagging"/>
    <property type="evidence" value="ECO:0007669"/>
    <property type="project" value="TreeGrafter"/>
</dbReference>
<organism evidence="3 4">
    <name type="scientific">Galdieria partita</name>
    <dbReference type="NCBI Taxonomy" id="83374"/>
    <lineage>
        <taxon>Eukaryota</taxon>
        <taxon>Rhodophyta</taxon>
        <taxon>Bangiophyceae</taxon>
        <taxon>Galdieriales</taxon>
        <taxon>Galdieriaceae</taxon>
        <taxon>Galdieria</taxon>
    </lineage>
</organism>
<dbReference type="PROSITE" id="PS01317">
    <property type="entry name" value="SSRP"/>
    <property type="match status" value="1"/>
</dbReference>
<dbReference type="PANTHER" id="PTHR30308">
    <property type="entry name" value="TMRNA-BINDING COMPONENT OF TRANS-TRANSLATION TAGGING COMPLEX"/>
    <property type="match status" value="1"/>
</dbReference>
<dbReference type="EMBL" id="BQMJ01000038">
    <property type="protein sequence ID" value="GJQ12915.1"/>
    <property type="molecule type" value="Genomic_DNA"/>
</dbReference>
<evidence type="ECO:0000256" key="2">
    <source>
        <dbReference type="ARBA" id="ARBA00022884"/>
    </source>
</evidence>
<keyword evidence="2" id="KW-0694">RNA-binding</keyword>
<dbReference type="Gene3D" id="2.40.280.10">
    <property type="match status" value="1"/>
</dbReference>
<proteinExistence type="inferred from homology"/>
<dbReference type="SUPFAM" id="SSF74982">
    <property type="entry name" value="Small protein B (SmpB)"/>
    <property type="match status" value="1"/>
</dbReference>
<sequence>MNTTRELHERSCFQYPCFWNRIDDHHTFVARNKVANVLCRSRCGVVLLSMAARKKTQYKGPGSIVAVNPIAGRNYDILEKFQCGLELKGTEVKSAREGNINLKEGYARVKKGELWLLNVQISPHSTTSTSFNHEPKRPRRLLAHKSEIIKLQQRQQETRFTIIPTRMYIGERNYIKVEVATAVGKKLYDKRRDIKEREQNREIRRVIKYKMYDE</sequence>
<dbReference type="InterPro" id="IPR023620">
    <property type="entry name" value="SmpB"/>
</dbReference>
<dbReference type="HAMAP" id="MF_00023">
    <property type="entry name" value="SmpB"/>
    <property type="match status" value="1"/>
</dbReference>
<reference evidence="3" key="2">
    <citation type="submission" date="2022-01" db="EMBL/GenBank/DDBJ databases">
        <authorList>
            <person name="Hirooka S."/>
            <person name="Miyagishima S.Y."/>
        </authorList>
    </citation>
    <scope>NUCLEOTIDE SEQUENCE</scope>
    <source>
        <strain evidence="3">NBRC 102759</strain>
    </source>
</reference>
<evidence type="ECO:0000256" key="1">
    <source>
        <dbReference type="ARBA" id="ARBA00022490"/>
    </source>
</evidence>
<reference evidence="3" key="1">
    <citation type="journal article" date="2022" name="Proc. Natl. Acad. Sci. U.S.A.">
        <title>Life cycle and functional genomics of the unicellular red alga Galdieria for elucidating algal and plant evolution and industrial use.</title>
        <authorList>
            <person name="Hirooka S."/>
            <person name="Itabashi T."/>
            <person name="Ichinose T.M."/>
            <person name="Onuma R."/>
            <person name="Fujiwara T."/>
            <person name="Yamashita S."/>
            <person name="Jong L.W."/>
            <person name="Tomita R."/>
            <person name="Iwane A.H."/>
            <person name="Miyagishima S.Y."/>
        </authorList>
    </citation>
    <scope>NUCLEOTIDE SEQUENCE</scope>
    <source>
        <strain evidence="3">NBRC 102759</strain>
    </source>
</reference>
<evidence type="ECO:0000313" key="4">
    <source>
        <dbReference type="Proteomes" id="UP001061958"/>
    </source>
</evidence>
<accession>A0A9C7PYR5</accession>
<name>A0A9C7PYR5_9RHOD</name>
<protein>
    <recommendedName>
        <fullName evidence="5">SsrA-binding protein</fullName>
    </recommendedName>
</protein>
<dbReference type="InterPro" id="IPR000037">
    <property type="entry name" value="SsrA-bd_prot"/>
</dbReference>
<dbReference type="AlphaFoldDB" id="A0A9C7PYR5"/>
<dbReference type="OrthoDB" id="4717at2759"/>
<dbReference type="GO" id="GO:0003723">
    <property type="term" value="F:RNA binding"/>
    <property type="evidence" value="ECO:0007669"/>
    <property type="project" value="UniProtKB-KW"/>
</dbReference>
<dbReference type="GO" id="GO:0005829">
    <property type="term" value="C:cytosol"/>
    <property type="evidence" value="ECO:0007669"/>
    <property type="project" value="TreeGrafter"/>
</dbReference>
<keyword evidence="4" id="KW-1185">Reference proteome</keyword>
<evidence type="ECO:0000313" key="3">
    <source>
        <dbReference type="EMBL" id="GJQ12915.1"/>
    </source>
</evidence>
<dbReference type="Pfam" id="PF01668">
    <property type="entry name" value="SmpB"/>
    <property type="match status" value="1"/>
</dbReference>
<dbReference type="NCBIfam" id="TIGR00086">
    <property type="entry name" value="smpB"/>
    <property type="match status" value="1"/>
</dbReference>
<keyword evidence="1" id="KW-0963">Cytoplasm</keyword>
<dbReference type="NCBIfam" id="NF003843">
    <property type="entry name" value="PRK05422.1"/>
    <property type="match status" value="1"/>
</dbReference>
<dbReference type="Proteomes" id="UP001061958">
    <property type="component" value="Unassembled WGS sequence"/>
</dbReference>
<gene>
    <name evidence="3" type="ORF">GpartN1_g4706.t1</name>
</gene>
<evidence type="ECO:0008006" key="5">
    <source>
        <dbReference type="Google" id="ProtNLM"/>
    </source>
</evidence>
<comment type="caution">
    <text evidence="3">The sequence shown here is derived from an EMBL/GenBank/DDBJ whole genome shotgun (WGS) entry which is preliminary data.</text>
</comment>
<dbReference type="InterPro" id="IPR020081">
    <property type="entry name" value="SsrA-bd_prot_CS"/>
</dbReference>
<dbReference type="PANTHER" id="PTHR30308:SF2">
    <property type="entry name" value="SSRA-BINDING PROTEIN"/>
    <property type="match status" value="1"/>
</dbReference>